<keyword evidence="2" id="KW-1185">Reference proteome</keyword>
<comment type="caution">
    <text evidence="1">The sequence shown here is derived from an EMBL/GenBank/DDBJ whole genome shotgun (WGS) entry which is preliminary data.</text>
</comment>
<reference evidence="1" key="1">
    <citation type="journal article" date="2021" name="Nat. Commun.">
        <title>Genetic determinants of endophytism in the Arabidopsis root mycobiome.</title>
        <authorList>
            <person name="Mesny F."/>
            <person name="Miyauchi S."/>
            <person name="Thiergart T."/>
            <person name="Pickel B."/>
            <person name="Atanasova L."/>
            <person name="Karlsson M."/>
            <person name="Huettel B."/>
            <person name="Barry K.W."/>
            <person name="Haridas S."/>
            <person name="Chen C."/>
            <person name="Bauer D."/>
            <person name="Andreopoulos W."/>
            <person name="Pangilinan J."/>
            <person name="LaButti K."/>
            <person name="Riley R."/>
            <person name="Lipzen A."/>
            <person name="Clum A."/>
            <person name="Drula E."/>
            <person name="Henrissat B."/>
            <person name="Kohler A."/>
            <person name="Grigoriev I.V."/>
            <person name="Martin F.M."/>
            <person name="Hacquard S."/>
        </authorList>
    </citation>
    <scope>NUCLEOTIDE SEQUENCE</scope>
    <source>
        <strain evidence="1">MPI-SDFR-AT-0120</strain>
    </source>
</reference>
<proteinExistence type="predicted"/>
<dbReference type="OrthoDB" id="3777578at2759"/>
<name>A0A8K0W2I0_9PLEO</name>
<sequence length="360" mass="41351">MSEVTSLDMTVRTTHEPINIECTDGSFIIWATLALARLNKLAPSEENEALTVPSFVYRECVDAVRRAFAAEESCDIWSSTCVERRNEMLARLKEKALAYYQSSAESTGHVPGYDANADLDEFSYAFSIFVAFHKKLLENPPTSTDDTYGAHGMKNAVYLLIRQHLQPTLNELFTALNDLKNEHPPDLDRCIYGLIWTYFNSIYKRIDEFLRDQARLIAHGNYDPDNRFGYKLASFAYSAVHDCIYFAVEDLVVALDVPNDSLIDLDSPATESHTEKFLLELASLFTYESELVSYDGYDEEDDDDDMLLRDMPTHIVTHDFSQYTDDDWFAREYELVNNLQDVLRGPEKVSVEELWDLRRV</sequence>
<dbReference type="AlphaFoldDB" id="A0A8K0W2I0"/>
<dbReference type="EMBL" id="JAGMVJ010000003">
    <property type="protein sequence ID" value="KAH7092029.1"/>
    <property type="molecule type" value="Genomic_DNA"/>
</dbReference>
<gene>
    <name evidence="1" type="ORF">FB567DRAFT_588342</name>
</gene>
<organism evidence="1 2">
    <name type="scientific">Paraphoma chrysanthemicola</name>
    <dbReference type="NCBI Taxonomy" id="798071"/>
    <lineage>
        <taxon>Eukaryota</taxon>
        <taxon>Fungi</taxon>
        <taxon>Dikarya</taxon>
        <taxon>Ascomycota</taxon>
        <taxon>Pezizomycotina</taxon>
        <taxon>Dothideomycetes</taxon>
        <taxon>Pleosporomycetidae</taxon>
        <taxon>Pleosporales</taxon>
        <taxon>Pleosporineae</taxon>
        <taxon>Phaeosphaeriaceae</taxon>
        <taxon>Paraphoma</taxon>
    </lineage>
</organism>
<evidence type="ECO:0000313" key="1">
    <source>
        <dbReference type="EMBL" id="KAH7092029.1"/>
    </source>
</evidence>
<dbReference type="Proteomes" id="UP000813461">
    <property type="component" value="Unassembled WGS sequence"/>
</dbReference>
<evidence type="ECO:0000313" key="2">
    <source>
        <dbReference type="Proteomes" id="UP000813461"/>
    </source>
</evidence>
<protein>
    <submittedName>
        <fullName evidence="1">Uncharacterized protein</fullName>
    </submittedName>
</protein>
<accession>A0A8K0W2I0</accession>